<evidence type="ECO:0000259" key="2">
    <source>
        <dbReference type="Pfam" id="PF07859"/>
    </source>
</evidence>
<dbReference type="Pfam" id="PF07859">
    <property type="entry name" value="Abhydrolase_3"/>
    <property type="match status" value="1"/>
</dbReference>
<dbReference type="GO" id="GO:0016787">
    <property type="term" value="F:hydrolase activity"/>
    <property type="evidence" value="ECO:0007669"/>
    <property type="project" value="InterPro"/>
</dbReference>
<protein>
    <submittedName>
        <fullName evidence="3">Deacetylase</fullName>
    </submittedName>
</protein>
<keyword evidence="4" id="KW-1185">Reference proteome</keyword>
<dbReference type="InterPro" id="IPR013094">
    <property type="entry name" value="AB_hydrolase_3"/>
</dbReference>
<name>A0AAV3RGY7_LITER</name>
<dbReference type="PANTHER" id="PTHR23024:SF535">
    <property type="entry name" value="OS07G0162900 PROTEIN"/>
    <property type="match status" value="1"/>
</dbReference>
<evidence type="ECO:0000313" key="4">
    <source>
        <dbReference type="Proteomes" id="UP001454036"/>
    </source>
</evidence>
<dbReference type="SUPFAM" id="SSF53474">
    <property type="entry name" value="alpha/beta-Hydrolases"/>
    <property type="match status" value="1"/>
</dbReference>
<dbReference type="InterPro" id="IPR029058">
    <property type="entry name" value="AB_hydrolase_fold"/>
</dbReference>
<dbReference type="EMBL" id="BAABME010009008">
    <property type="protein sequence ID" value="GAA0174287.1"/>
    <property type="molecule type" value="Genomic_DNA"/>
</dbReference>
<comment type="similarity">
    <text evidence="1">Belongs to the 'GDXG' lipolytic enzyme family.</text>
</comment>
<dbReference type="AlphaFoldDB" id="A0AAV3RGY7"/>
<reference evidence="3 4" key="1">
    <citation type="submission" date="2024-01" db="EMBL/GenBank/DDBJ databases">
        <title>The complete chloroplast genome sequence of Lithospermum erythrorhizon: insights into the phylogenetic relationship among Boraginaceae species and the maternal lineages of purple gromwells.</title>
        <authorList>
            <person name="Okada T."/>
            <person name="Watanabe K."/>
        </authorList>
    </citation>
    <scope>NUCLEOTIDE SEQUENCE [LARGE SCALE GENOMIC DNA]</scope>
</reference>
<proteinExistence type="inferred from homology"/>
<dbReference type="PANTHER" id="PTHR23024">
    <property type="entry name" value="ARYLACETAMIDE DEACETYLASE"/>
    <property type="match status" value="1"/>
</dbReference>
<dbReference type="InterPro" id="IPR050466">
    <property type="entry name" value="Carboxylest/Gibb_receptor"/>
</dbReference>
<dbReference type="Gene3D" id="3.40.50.1820">
    <property type="entry name" value="alpha/beta hydrolase"/>
    <property type="match status" value="1"/>
</dbReference>
<organism evidence="3 4">
    <name type="scientific">Lithospermum erythrorhizon</name>
    <name type="common">Purple gromwell</name>
    <name type="synonym">Lithospermum officinale var. erythrorhizon</name>
    <dbReference type="NCBI Taxonomy" id="34254"/>
    <lineage>
        <taxon>Eukaryota</taxon>
        <taxon>Viridiplantae</taxon>
        <taxon>Streptophyta</taxon>
        <taxon>Embryophyta</taxon>
        <taxon>Tracheophyta</taxon>
        <taxon>Spermatophyta</taxon>
        <taxon>Magnoliopsida</taxon>
        <taxon>eudicotyledons</taxon>
        <taxon>Gunneridae</taxon>
        <taxon>Pentapetalae</taxon>
        <taxon>asterids</taxon>
        <taxon>lamiids</taxon>
        <taxon>Boraginales</taxon>
        <taxon>Boraginaceae</taxon>
        <taxon>Boraginoideae</taxon>
        <taxon>Lithospermeae</taxon>
        <taxon>Lithospermum</taxon>
    </lineage>
</organism>
<accession>A0AAV3RGY7</accession>
<feature type="domain" description="Alpha/beta hydrolase fold-3" evidence="2">
    <location>
        <begin position="46"/>
        <end position="126"/>
    </location>
</feature>
<evidence type="ECO:0000256" key="1">
    <source>
        <dbReference type="ARBA" id="ARBA00010515"/>
    </source>
</evidence>
<sequence length="152" mass="17256">MALKWLQDQTLSVDEKDGLARLAPVRMRGYVHLEAGFGGTVRTQFEAQGPKDSFLNLDKIDRYWRLALPLGETTDHPLVNPFDPILAIMGGDDLLRDRVREYVEKLKSWGKKIEYVEFEGKQHGFVALDPNSEAAKEVVIKLIKNFIIENSG</sequence>
<comment type="caution">
    <text evidence="3">The sequence shown here is derived from an EMBL/GenBank/DDBJ whole genome shotgun (WGS) entry which is preliminary data.</text>
</comment>
<gene>
    <name evidence="3" type="ORF">LIER_27711</name>
</gene>
<evidence type="ECO:0000313" key="3">
    <source>
        <dbReference type="EMBL" id="GAA0174287.1"/>
    </source>
</evidence>
<dbReference type="Proteomes" id="UP001454036">
    <property type="component" value="Unassembled WGS sequence"/>
</dbReference>